<dbReference type="KEGG" id="cbi:CLJ_B1819"/>
<gene>
    <name evidence="1" type="ordered locus">CLJ_B1819</name>
</gene>
<organism evidence="1 2">
    <name type="scientific">Clostridium botulinum (strain 657 / Type Ba4)</name>
    <dbReference type="NCBI Taxonomy" id="515621"/>
    <lineage>
        <taxon>Bacteria</taxon>
        <taxon>Bacillati</taxon>
        <taxon>Bacillota</taxon>
        <taxon>Clostridia</taxon>
        <taxon>Eubacteriales</taxon>
        <taxon>Clostridiaceae</taxon>
        <taxon>Clostridium</taxon>
    </lineage>
</organism>
<reference evidence="2" key="2">
    <citation type="submission" date="2008-05" db="EMBL/GenBank/DDBJ databases">
        <title>Genome sequence of Clostridium botulinum Ba4 strain 657.</title>
        <authorList>
            <person name="Shrivastava S."/>
            <person name="Brown J.L."/>
            <person name="Bruce D."/>
            <person name="Detter C."/>
            <person name="Munk C."/>
            <person name="Smith L.A."/>
            <person name="Smith T.J."/>
            <person name="Sutton G."/>
            <person name="Brettin T.S."/>
        </authorList>
    </citation>
    <scope>NUCLEOTIDE SEQUENCE [LARGE SCALE GENOMIC DNA]</scope>
    <source>
        <strain evidence="2">657 / Type Ba4</strain>
    </source>
</reference>
<dbReference type="Proteomes" id="UP000002333">
    <property type="component" value="Chromosome"/>
</dbReference>
<name>A0A3F3A3T2_CLOB6</name>
<reference evidence="1 2" key="1">
    <citation type="journal article" date="2007" name="PLoS ONE">
        <title>Analysis of the neurotoxin complex genes in Clostridium botulinum A1-A4 and B1 strains: BoNT/A3, /Ba4 and /B1 clusters are located within plasmids.</title>
        <authorList>
            <person name="Smith T.J."/>
            <person name="Hill K.K."/>
            <person name="Foley B.T."/>
            <person name="Detter J.C."/>
            <person name="Munk A.C."/>
            <person name="Bruce D.C."/>
            <person name="Doggett N.A."/>
            <person name="Smith L.A."/>
            <person name="Marks J.D."/>
            <person name="Xie G."/>
            <person name="Brettin T.S."/>
        </authorList>
    </citation>
    <scope>NUCLEOTIDE SEQUENCE [LARGE SCALE GENOMIC DNA]</scope>
    <source>
        <strain evidence="2">657 / Type Ba4</strain>
    </source>
</reference>
<proteinExistence type="predicted"/>
<protein>
    <submittedName>
        <fullName evidence="1">Gp9</fullName>
    </submittedName>
</protein>
<evidence type="ECO:0000313" key="2">
    <source>
        <dbReference type="Proteomes" id="UP000002333"/>
    </source>
</evidence>
<accession>A0A3F3A3T2</accession>
<evidence type="ECO:0000313" key="1">
    <source>
        <dbReference type="EMBL" id="ACQ54175.1"/>
    </source>
</evidence>
<sequence length="81" mass="9375">MVKYRKKPVVVEAIQYTGKNITEVHNFVRKHLFRDIDGNVSIQTLEGTMKATPGDWIIKGVNGEFYPCKPDIFEKTYELVE</sequence>
<dbReference type="RefSeq" id="WP_012721168.1">
    <property type="nucleotide sequence ID" value="NC_012658.1"/>
</dbReference>
<dbReference type="EMBL" id="CP001083">
    <property type="protein sequence ID" value="ACQ54175.1"/>
    <property type="molecule type" value="Genomic_DNA"/>
</dbReference>
<dbReference type="AlphaFoldDB" id="A0A3F3A3T2"/>